<accession>A0A7G1GGB4</accession>
<dbReference type="Gene3D" id="1.20.210.10">
    <property type="entry name" value="Cytochrome c oxidase-like, subunit I domain"/>
    <property type="match status" value="1"/>
</dbReference>
<evidence type="ECO:0000256" key="5">
    <source>
        <dbReference type="ARBA" id="ARBA00022448"/>
    </source>
</evidence>
<name>A0A7G1GGB4_9CHLO</name>
<comment type="catalytic activity">
    <reaction evidence="16">
        <text>4 Fe(II)-[cytochrome c] + O2 + 8 H(+)(in) = 4 Fe(III)-[cytochrome c] + 2 H2O + 4 H(+)(out)</text>
        <dbReference type="Rhea" id="RHEA:11436"/>
        <dbReference type="Rhea" id="RHEA-COMP:10350"/>
        <dbReference type="Rhea" id="RHEA-COMP:14399"/>
        <dbReference type="ChEBI" id="CHEBI:15377"/>
        <dbReference type="ChEBI" id="CHEBI:15378"/>
        <dbReference type="ChEBI" id="CHEBI:15379"/>
        <dbReference type="ChEBI" id="CHEBI:29033"/>
        <dbReference type="ChEBI" id="CHEBI:29034"/>
        <dbReference type="EC" id="7.1.1.9"/>
    </reaction>
</comment>
<dbReference type="GO" id="GO:0004129">
    <property type="term" value="F:cytochrome-c oxidase activity"/>
    <property type="evidence" value="ECO:0007669"/>
    <property type="project" value="UniProtKB-EC"/>
</dbReference>
<dbReference type="InterPro" id="IPR023616">
    <property type="entry name" value="Cyt_c_oxase-like_su1_dom"/>
</dbReference>
<dbReference type="InterPro" id="IPR033944">
    <property type="entry name" value="Cyt_c_oxase_su1_dom"/>
</dbReference>
<organism evidence="19">
    <name type="scientific">Volvocales sp. NrCl902</name>
    <dbReference type="NCBI Taxonomy" id="2682054"/>
    <lineage>
        <taxon>Eukaryota</taxon>
        <taxon>Viridiplantae</taxon>
        <taxon>Chlorophyta</taxon>
        <taxon>core chlorophytes</taxon>
        <taxon>Chlorophyceae</taxon>
        <taxon>CS clade</taxon>
        <taxon>Chlamydomonadales</taxon>
    </lineage>
</organism>
<keyword evidence="5 16" id="KW-0813">Transport</keyword>
<sequence>MFIRWVYSTNHKDIGLLYLIFALFAGLIGTTLSMFIRMELGVPGNGMLNGNGQLYNVIITGHGIIMLLFMVMPALFGGFGNWLVPILIGAPDVAFPRLNNISFWLNPPAFTLLLLSTLVEQGAGTGWTAYPPLSIQHSGAAVDLAILSLHLNGLSSILGSINLLVTVFGMRAVGMQLNQIPLFVWSIVFTALLVIFSVPVLAAALVMLLTDRNLNTAYFCESGDLVLYQHLFWFFGHPEVYILILPAFGIVSQVISFFSQKPVFGVMGMICAMGAISILGFIVWAHHMFTVGLDLDTVAYFTSATMIIAVPTGMKIFSWLATLYAGRSWLATPMLFALGFLTLFTIGGVTGVVLANAGVDMLVHDTYYVVAHFHYVLSMGAVFGIFSGLYFWLGLMTGLSYLEGRGQVHFWTFFIGVNMTFFPMHMLGIAGMPRRMFDYADCFIGWNTIASFGSFISFLSLFLLAGPVSLVPHGKDAMAPQSATTLEWLLPATPAAHVFTQLPILRATPTY</sequence>
<feature type="transmembrane region" description="Helical" evidence="17">
    <location>
        <begin position="57"/>
        <end position="76"/>
    </location>
</feature>
<keyword evidence="9 16" id="KW-0479">Metal-binding</keyword>
<evidence type="ECO:0000256" key="6">
    <source>
        <dbReference type="ARBA" id="ARBA00022617"/>
    </source>
</evidence>
<feature type="domain" description="Cytochrome oxidase subunit I profile" evidence="18">
    <location>
        <begin position="1"/>
        <end position="506"/>
    </location>
</feature>
<feature type="transmembrane region" description="Helical" evidence="17">
    <location>
        <begin position="110"/>
        <end position="130"/>
    </location>
</feature>
<dbReference type="PROSITE" id="PS50855">
    <property type="entry name" value="COX1"/>
    <property type="match status" value="1"/>
</dbReference>
<keyword evidence="16" id="KW-0999">Mitochondrion inner membrane</keyword>
<evidence type="ECO:0000256" key="3">
    <source>
        <dbReference type="ARBA" id="ARBA00009578"/>
    </source>
</evidence>
<feature type="transmembrane region" description="Helical" evidence="17">
    <location>
        <begin position="443"/>
        <end position="465"/>
    </location>
</feature>
<dbReference type="PANTHER" id="PTHR10422:SF18">
    <property type="entry name" value="CYTOCHROME C OXIDASE SUBUNIT 1"/>
    <property type="match status" value="1"/>
</dbReference>
<geneLocation type="mitochondrion" evidence="19"/>
<dbReference type="FunFam" id="1.20.210.10:FF:000004">
    <property type="entry name" value="Cytochrome c oxidase subunit 1"/>
    <property type="match status" value="1"/>
</dbReference>
<keyword evidence="10" id="KW-1278">Translocase</keyword>
<protein>
    <recommendedName>
        <fullName evidence="16">Cytochrome c oxidase subunit 1</fullName>
        <ecNumber evidence="16">7.1.1.9</ecNumber>
    </recommendedName>
</protein>
<keyword evidence="16 19" id="KW-0496">Mitochondrion</keyword>
<evidence type="ECO:0000256" key="14">
    <source>
        <dbReference type="ARBA" id="ARBA00023008"/>
    </source>
</evidence>
<evidence type="ECO:0000256" key="7">
    <source>
        <dbReference type="ARBA" id="ARBA00022660"/>
    </source>
</evidence>
<evidence type="ECO:0000256" key="2">
    <source>
        <dbReference type="ARBA" id="ARBA00004673"/>
    </source>
</evidence>
<dbReference type="AlphaFoldDB" id="A0A7G1GGB4"/>
<dbReference type="GO" id="GO:0045277">
    <property type="term" value="C:respiratory chain complex IV"/>
    <property type="evidence" value="ECO:0007669"/>
    <property type="project" value="InterPro"/>
</dbReference>
<dbReference type="GO" id="GO:0046872">
    <property type="term" value="F:metal ion binding"/>
    <property type="evidence" value="ECO:0007669"/>
    <property type="project" value="UniProtKB-KW"/>
</dbReference>
<keyword evidence="12 17" id="KW-1133">Transmembrane helix</keyword>
<evidence type="ECO:0000256" key="17">
    <source>
        <dbReference type="SAM" id="Phobius"/>
    </source>
</evidence>
<keyword evidence="8 16" id="KW-0812">Transmembrane</keyword>
<evidence type="ECO:0000256" key="10">
    <source>
        <dbReference type="ARBA" id="ARBA00022967"/>
    </source>
</evidence>
<keyword evidence="11 16" id="KW-0249">Electron transport</keyword>
<keyword evidence="7 16" id="KW-0679">Respiratory chain</keyword>
<dbReference type="CDD" id="cd01663">
    <property type="entry name" value="Cyt_c_Oxidase_I"/>
    <property type="match status" value="1"/>
</dbReference>
<evidence type="ECO:0000256" key="1">
    <source>
        <dbReference type="ARBA" id="ARBA00004141"/>
    </source>
</evidence>
<feature type="transmembrane region" description="Helical" evidence="17">
    <location>
        <begin position="263"/>
        <end position="286"/>
    </location>
</feature>
<dbReference type="PRINTS" id="PR01165">
    <property type="entry name" value="CYCOXIDASEI"/>
</dbReference>
<dbReference type="PROSITE" id="PS00077">
    <property type="entry name" value="COX1_CUB"/>
    <property type="match status" value="1"/>
</dbReference>
<comment type="similarity">
    <text evidence="3 16">Belongs to the heme-copper respiratory oxidase family.</text>
</comment>
<evidence type="ECO:0000259" key="18">
    <source>
        <dbReference type="PROSITE" id="PS50855"/>
    </source>
</evidence>
<feature type="transmembrane region" description="Helical" evidence="17">
    <location>
        <begin position="375"/>
        <end position="396"/>
    </location>
</feature>
<gene>
    <name evidence="19" type="primary">cox1</name>
</gene>
<feature type="transmembrane region" description="Helical" evidence="17">
    <location>
        <begin position="182"/>
        <end position="210"/>
    </location>
</feature>
<dbReference type="GO" id="GO:0006123">
    <property type="term" value="P:mitochondrial electron transport, cytochrome c to oxygen"/>
    <property type="evidence" value="ECO:0007669"/>
    <property type="project" value="TreeGrafter"/>
</dbReference>
<dbReference type="InterPro" id="IPR000883">
    <property type="entry name" value="Cyt_C_Oxase_1"/>
</dbReference>
<dbReference type="UniPathway" id="UPA00705"/>
<dbReference type="GO" id="GO:0005743">
    <property type="term" value="C:mitochondrial inner membrane"/>
    <property type="evidence" value="ECO:0007669"/>
    <property type="project" value="UniProtKB-SubCell"/>
</dbReference>
<reference evidence="19" key="1">
    <citation type="submission" date="2019-12" db="EMBL/GenBank/DDBJ databases">
        <title>A plastid genome of a nonphotosynthetic green alga.</title>
        <authorList>
            <person name="Kamikawa R."/>
        </authorList>
    </citation>
    <scope>NUCLEOTIDE SEQUENCE</scope>
    <source>
        <strain evidence="19">NrCl902</strain>
    </source>
</reference>
<feature type="transmembrane region" description="Helical" evidence="17">
    <location>
        <begin position="335"/>
        <end position="355"/>
    </location>
</feature>
<comment type="subcellular location">
    <subcellularLocation>
        <location evidence="1">Membrane</location>
        <topology evidence="1">Multi-pass membrane protein</topology>
    </subcellularLocation>
    <subcellularLocation>
        <location evidence="16">Mitochondrion inner membrane</location>
        <topology evidence="16">Multi-pass membrane protein</topology>
    </subcellularLocation>
</comment>
<dbReference type="PANTHER" id="PTHR10422">
    <property type="entry name" value="CYTOCHROME C OXIDASE SUBUNIT 1"/>
    <property type="match status" value="1"/>
</dbReference>
<feature type="transmembrane region" description="Helical" evidence="17">
    <location>
        <begin position="230"/>
        <end position="251"/>
    </location>
</feature>
<keyword evidence="6 16" id="KW-0349">Heme</keyword>
<evidence type="ECO:0000256" key="11">
    <source>
        <dbReference type="ARBA" id="ARBA00022982"/>
    </source>
</evidence>
<evidence type="ECO:0000256" key="15">
    <source>
        <dbReference type="ARBA" id="ARBA00023136"/>
    </source>
</evidence>
<evidence type="ECO:0000256" key="8">
    <source>
        <dbReference type="ARBA" id="ARBA00022692"/>
    </source>
</evidence>
<dbReference type="GO" id="GO:0020037">
    <property type="term" value="F:heme binding"/>
    <property type="evidence" value="ECO:0007669"/>
    <property type="project" value="InterPro"/>
</dbReference>
<dbReference type="EC" id="7.1.1.9" evidence="16"/>
<dbReference type="InterPro" id="IPR036927">
    <property type="entry name" value="Cyt_c_oxase-like_su1_sf"/>
</dbReference>
<keyword evidence="15 16" id="KW-0472">Membrane</keyword>
<proteinExistence type="inferred from homology"/>
<keyword evidence="14 16" id="KW-0186">Copper</keyword>
<evidence type="ECO:0000256" key="13">
    <source>
        <dbReference type="ARBA" id="ARBA00023004"/>
    </source>
</evidence>
<evidence type="ECO:0000256" key="16">
    <source>
        <dbReference type="RuleBase" id="RU000369"/>
    </source>
</evidence>
<evidence type="ECO:0000256" key="12">
    <source>
        <dbReference type="ARBA" id="ARBA00022989"/>
    </source>
</evidence>
<feature type="transmembrane region" description="Helical" evidence="17">
    <location>
        <begin position="150"/>
        <end position="170"/>
    </location>
</feature>
<feature type="transmembrane region" description="Helical" evidence="17">
    <location>
        <begin position="15"/>
        <end position="36"/>
    </location>
</feature>
<dbReference type="SUPFAM" id="SSF81442">
    <property type="entry name" value="Cytochrome c oxidase subunit I-like"/>
    <property type="match status" value="1"/>
</dbReference>
<dbReference type="GO" id="GO:0015990">
    <property type="term" value="P:electron transport coupled proton transport"/>
    <property type="evidence" value="ECO:0007669"/>
    <property type="project" value="TreeGrafter"/>
</dbReference>
<feature type="transmembrane region" description="Helical" evidence="17">
    <location>
        <begin position="298"/>
        <end position="323"/>
    </location>
</feature>
<evidence type="ECO:0000313" key="19">
    <source>
        <dbReference type="EMBL" id="BBQ09633.1"/>
    </source>
</evidence>
<keyword evidence="13 16" id="KW-0408">Iron</keyword>
<comment type="pathway">
    <text evidence="2 16">Energy metabolism; oxidative phosphorylation.</text>
</comment>
<feature type="transmembrane region" description="Helical" evidence="17">
    <location>
        <begin position="408"/>
        <end position="431"/>
    </location>
</feature>
<comment type="function">
    <text evidence="16">Component of the cytochrome c oxidase, the last enzyme in the mitochondrial electron transport chain which drives oxidative phosphorylation. The respiratory chain contains 3 multisubunit complexes succinate dehydrogenase (complex II, CII), ubiquinol-cytochrome c oxidoreductase (cytochrome b-c1 complex, complex III, CIII) and cytochrome c oxidase (complex IV, CIV), that cooperate to transfer electrons derived from NADH and succinate to molecular oxygen, creating an electrochemical gradient over the inner membrane that drives transmembrane transport and the ATP synthase. Cytochrome c oxidase is the component of the respiratory chain that catalyzes the reduction of oxygen to water. Electrons originating from reduced cytochrome c in the intermembrane space (IMS) are transferred via the dinuclear copper A center (CU(A)) of subunit 2 and heme A of subunit 1 to the active site in subunit 1, a binuclear center (BNC) formed by heme A3 and copper B (CU(B)). The BNC reduces molecular oxygen to 2 water molecules using 4 electrons from cytochrome c in the IMS and 4 protons from the mitochondrial matrix.</text>
</comment>
<dbReference type="EMBL" id="LC516061">
    <property type="protein sequence ID" value="BBQ09633.1"/>
    <property type="molecule type" value="Genomic_DNA"/>
</dbReference>
<comment type="subunit">
    <text evidence="4">Component of the cytochrome c oxidase (complex IV, CIV), a multisubunit enzyme composed of a catalytic core of 3 subunits and several supernumerary subunits. The complex exists as a monomer or a dimer and forms supercomplexes (SCs) in the inner mitochondrial membrane with ubiquinol-cytochrome c oxidoreductase (cytochrome b-c1 complex, complex III, CIII).</text>
</comment>
<evidence type="ECO:0000256" key="9">
    <source>
        <dbReference type="ARBA" id="ARBA00022723"/>
    </source>
</evidence>
<dbReference type="Pfam" id="PF00115">
    <property type="entry name" value="COX1"/>
    <property type="match status" value="1"/>
</dbReference>
<evidence type="ECO:0000256" key="4">
    <source>
        <dbReference type="ARBA" id="ARBA00011164"/>
    </source>
</evidence>
<dbReference type="InterPro" id="IPR023615">
    <property type="entry name" value="Cyt_c_Oxase_su1_BS"/>
</dbReference>